<dbReference type="Proteomes" id="UP000468638">
    <property type="component" value="Unassembled WGS sequence"/>
</dbReference>
<protein>
    <submittedName>
        <fullName evidence="1">Uncharacterized protein</fullName>
    </submittedName>
</protein>
<gene>
    <name evidence="1" type="ORF">GLW05_20910</name>
</gene>
<proteinExistence type="predicted"/>
<accession>A0A6I5A6L0</accession>
<reference evidence="1 2" key="1">
    <citation type="submission" date="2019-11" db="EMBL/GenBank/DDBJ databases">
        <title>Genome sequences of 17 halophilic strains isolated from different environments.</title>
        <authorList>
            <person name="Furrow R.E."/>
        </authorList>
    </citation>
    <scope>NUCLEOTIDE SEQUENCE [LARGE SCALE GENOMIC DNA]</scope>
    <source>
        <strain evidence="1 2">22514_16_FS</strain>
    </source>
</reference>
<dbReference type="EMBL" id="WMEQ01000026">
    <property type="protein sequence ID" value="MYL36035.1"/>
    <property type="molecule type" value="Genomic_DNA"/>
</dbReference>
<sequence length="89" mass="10179">MKLNENVIKAVMDNVEVDNKVEGKNTRNALGSIYYANEALDELTGQLYKEFMEPEIRDTIRSVNELFNRFVDGNFGNKTDGNEVTEEVM</sequence>
<dbReference type="RefSeq" id="WP_160910334.1">
    <property type="nucleotide sequence ID" value="NZ_WMEQ01000026.1"/>
</dbReference>
<name>A0A6I5A6L0_9BACI</name>
<evidence type="ECO:0000313" key="2">
    <source>
        <dbReference type="Proteomes" id="UP000468638"/>
    </source>
</evidence>
<organism evidence="1 2">
    <name type="scientific">Pontibacillus yanchengensis</name>
    <dbReference type="NCBI Taxonomy" id="462910"/>
    <lineage>
        <taxon>Bacteria</taxon>
        <taxon>Bacillati</taxon>
        <taxon>Bacillota</taxon>
        <taxon>Bacilli</taxon>
        <taxon>Bacillales</taxon>
        <taxon>Bacillaceae</taxon>
        <taxon>Pontibacillus</taxon>
    </lineage>
</organism>
<dbReference type="AlphaFoldDB" id="A0A6I5A6L0"/>
<comment type="caution">
    <text evidence="1">The sequence shown here is derived from an EMBL/GenBank/DDBJ whole genome shotgun (WGS) entry which is preliminary data.</text>
</comment>
<evidence type="ECO:0000313" key="1">
    <source>
        <dbReference type="EMBL" id="MYL36035.1"/>
    </source>
</evidence>